<dbReference type="SMART" id="SM00490">
    <property type="entry name" value="HELICc"/>
    <property type="match status" value="1"/>
</dbReference>
<dbReference type="GO" id="GO:0016787">
    <property type="term" value="F:hydrolase activity"/>
    <property type="evidence" value="ECO:0007669"/>
    <property type="project" value="InterPro"/>
</dbReference>
<dbReference type="Gene3D" id="3.40.50.300">
    <property type="entry name" value="P-loop containing nucleotide triphosphate hydrolases"/>
    <property type="match status" value="2"/>
</dbReference>
<evidence type="ECO:0000313" key="6">
    <source>
        <dbReference type="EMBL" id="RID84860.1"/>
    </source>
</evidence>
<protein>
    <submittedName>
        <fullName evidence="6">DNA/RNA helicase</fullName>
    </submittedName>
</protein>
<dbReference type="RefSeq" id="WP_119112913.1">
    <property type="nucleotide sequence ID" value="NZ_CBCSEO010000021.1"/>
</dbReference>
<dbReference type="InterPro" id="IPR006935">
    <property type="entry name" value="Helicase/UvrB_N"/>
</dbReference>
<dbReference type="Proteomes" id="UP000265816">
    <property type="component" value="Unassembled WGS sequence"/>
</dbReference>
<sequence>MRFAVIGQKVVPESLLKSPSPTLPISKISSIPTPQQNLSFHFNPEIQAVLQGKQLLMDDLPFSLEEIQEHYENGWLTYRNGIEFHGKTVLCQRCGNSDSSWFASFPCARCGESCIYCRRCLIMGRVSACTPLIGWRDPDADGRTNIAILSSMKLLQWTGSLSDGQREASGRVEQAVISGQELLVWAVCGAGKTEILFKGIEQALARGQRVCIATPRTDVVLELTPRLKAVFPEIPVASLYGGSEDRHNHAPLTISTTHQLFRFYHAFDTLIVDEVDAFPFSVDETLRHAVKNARKPESTVIYLTATPSRSWQRECRLGKRAYVTIPARFHRHPLPVPELIWCGNWGKQLEREKLPDNVIRWVKIRLDAGKQALVFAPKIELMKKILTRLRKLHPDIESVYAEDPDRKEKVMKMRNKEIPLLLTTTILERGVTFPDIDVAVIGAEAEIFTESALVQIAGRAGRSASHPTGDVTFFHYGRTEEMLRAKRVIEEMNREATKRCLLD</sequence>
<dbReference type="SUPFAM" id="SSF52540">
    <property type="entry name" value="P-loop containing nucleoside triphosphate hydrolases"/>
    <property type="match status" value="1"/>
</dbReference>
<proteinExistence type="predicted"/>
<dbReference type="GO" id="GO:0043138">
    <property type="term" value="F:3'-5' DNA helicase activity"/>
    <property type="evidence" value="ECO:0007669"/>
    <property type="project" value="TreeGrafter"/>
</dbReference>
<name>A0A398BAE2_9BACI</name>
<evidence type="ECO:0000256" key="2">
    <source>
        <dbReference type="ARBA" id="ARBA00022840"/>
    </source>
</evidence>
<dbReference type="GO" id="GO:0003677">
    <property type="term" value="F:DNA binding"/>
    <property type="evidence" value="ECO:0007669"/>
    <property type="project" value="UniProtKB-KW"/>
</dbReference>
<dbReference type="CDD" id="cd17925">
    <property type="entry name" value="DEXDc_ComFA"/>
    <property type="match status" value="1"/>
</dbReference>
<keyword evidence="2" id="KW-0067">ATP-binding</keyword>
<dbReference type="GO" id="GO:0005524">
    <property type="term" value="F:ATP binding"/>
    <property type="evidence" value="ECO:0007669"/>
    <property type="project" value="UniProtKB-KW"/>
</dbReference>
<evidence type="ECO:0000259" key="5">
    <source>
        <dbReference type="PROSITE" id="PS51194"/>
    </source>
</evidence>
<dbReference type="SMART" id="SM00487">
    <property type="entry name" value="DEXDc"/>
    <property type="match status" value="1"/>
</dbReference>
<accession>A0A398BAE2</accession>
<feature type="domain" description="Helicase C-terminal" evidence="5">
    <location>
        <begin position="358"/>
        <end position="503"/>
    </location>
</feature>
<dbReference type="Pfam" id="PF00271">
    <property type="entry name" value="Helicase_C"/>
    <property type="match status" value="1"/>
</dbReference>
<reference evidence="6 7" key="1">
    <citation type="submission" date="2018-08" db="EMBL/GenBank/DDBJ databases">
        <title>Bacillus jemisoniae sp. nov., Bacillus chryseoplanitiae sp. nov., Bacillus resnikiae sp. nov., and Bacillus frankliniae sp. nov., isolated from Viking spacecraft and associated surfaces.</title>
        <authorList>
            <person name="Seuylemezian A."/>
            <person name="Vaishampayan P."/>
        </authorList>
    </citation>
    <scope>NUCLEOTIDE SEQUENCE [LARGE SCALE GENOMIC DNA]</scope>
    <source>
        <strain evidence="6 7">JJ-247</strain>
    </source>
</reference>
<dbReference type="GO" id="GO:0006270">
    <property type="term" value="P:DNA replication initiation"/>
    <property type="evidence" value="ECO:0007669"/>
    <property type="project" value="TreeGrafter"/>
</dbReference>
<evidence type="ECO:0000256" key="1">
    <source>
        <dbReference type="ARBA" id="ARBA00022741"/>
    </source>
</evidence>
<evidence type="ECO:0000259" key="4">
    <source>
        <dbReference type="PROSITE" id="PS51192"/>
    </source>
</evidence>
<dbReference type="OrthoDB" id="2077914at2"/>
<keyword evidence="6" id="KW-0347">Helicase</keyword>
<gene>
    <name evidence="6" type="ORF">D1970_10955</name>
</gene>
<dbReference type="InterPro" id="IPR001650">
    <property type="entry name" value="Helicase_C-like"/>
</dbReference>
<dbReference type="PROSITE" id="PS51192">
    <property type="entry name" value="HELICASE_ATP_BIND_1"/>
    <property type="match status" value="1"/>
</dbReference>
<organism evidence="6 7">
    <name type="scientific">Mesobacillus zeae</name>
    <dbReference type="NCBI Taxonomy" id="1917180"/>
    <lineage>
        <taxon>Bacteria</taxon>
        <taxon>Bacillati</taxon>
        <taxon>Bacillota</taxon>
        <taxon>Bacilli</taxon>
        <taxon>Bacillales</taxon>
        <taxon>Bacillaceae</taxon>
        <taxon>Mesobacillus</taxon>
    </lineage>
</organism>
<comment type="caution">
    <text evidence="6">The sequence shown here is derived from an EMBL/GenBank/DDBJ whole genome shotgun (WGS) entry which is preliminary data.</text>
</comment>
<dbReference type="PROSITE" id="PS51194">
    <property type="entry name" value="HELICASE_CTER"/>
    <property type="match status" value="1"/>
</dbReference>
<dbReference type="PANTHER" id="PTHR30580:SF1">
    <property type="entry name" value="COMF OPERON PROTEIN 1"/>
    <property type="match status" value="1"/>
</dbReference>
<dbReference type="GO" id="GO:0006310">
    <property type="term" value="P:DNA recombination"/>
    <property type="evidence" value="ECO:0007669"/>
    <property type="project" value="TreeGrafter"/>
</dbReference>
<dbReference type="Pfam" id="PF04851">
    <property type="entry name" value="ResIII"/>
    <property type="match status" value="1"/>
</dbReference>
<dbReference type="FunFam" id="3.40.50.300:FF:001736">
    <property type="entry name" value="COMF operon protein 1"/>
    <property type="match status" value="1"/>
</dbReference>
<dbReference type="InterPro" id="IPR027417">
    <property type="entry name" value="P-loop_NTPase"/>
</dbReference>
<evidence type="ECO:0000313" key="7">
    <source>
        <dbReference type="Proteomes" id="UP000265816"/>
    </source>
</evidence>
<evidence type="ECO:0000256" key="3">
    <source>
        <dbReference type="ARBA" id="ARBA00023125"/>
    </source>
</evidence>
<feature type="domain" description="Helicase ATP-binding" evidence="4">
    <location>
        <begin position="173"/>
        <end position="325"/>
    </location>
</feature>
<keyword evidence="6" id="KW-0378">Hydrolase</keyword>
<keyword evidence="1" id="KW-0547">Nucleotide-binding</keyword>
<keyword evidence="7" id="KW-1185">Reference proteome</keyword>
<dbReference type="PANTHER" id="PTHR30580">
    <property type="entry name" value="PRIMOSOMAL PROTEIN N"/>
    <property type="match status" value="1"/>
</dbReference>
<dbReference type="InterPro" id="IPR014001">
    <property type="entry name" value="Helicase_ATP-bd"/>
</dbReference>
<dbReference type="EMBL" id="QWVT01000018">
    <property type="protein sequence ID" value="RID84860.1"/>
    <property type="molecule type" value="Genomic_DNA"/>
</dbReference>
<dbReference type="GO" id="GO:0006302">
    <property type="term" value="P:double-strand break repair"/>
    <property type="evidence" value="ECO:0007669"/>
    <property type="project" value="TreeGrafter"/>
</dbReference>
<keyword evidence="3" id="KW-0238">DNA-binding</keyword>
<dbReference type="AlphaFoldDB" id="A0A398BAE2"/>